<dbReference type="Proteomes" id="UP001283361">
    <property type="component" value="Unassembled WGS sequence"/>
</dbReference>
<keyword evidence="2" id="KW-1185">Reference proteome</keyword>
<accession>A0AAE1A8B3</accession>
<dbReference type="EMBL" id="JAWDGP010002436">
    <property type="protein sequence ID" value="KAK3783140.1"/>
    <property type="molecule type" value="Genomic_DNA"/>
</dbReference>
<name>A0AAE1A8B3_9GAST</name>
<dbReference type="AlphaFoldDB" id="A0AAE1A8B3"/>
<reference evidence="1" key="1">
    <citation type="journal article" date="2023" name="G3 (Bethesda)">
        <title>A reference genome for the long-term kleptoplast-retaining sea slug Elysia crispata morphotype clarki.</title>
        <authorList>
            <person name="Eastman K.E."/>
            <person name="Pendleton A.L."/>
            <person name="Shaikh M.A."/>
            <person name="Suttiyut T."/>
            <person name="Ogas R."/>
            <person name="Tomko P."/>
            <person name="Gavelis G."/>
            <person name="Widhalm J.R."/>
            <person name="Wisecaver J.H."/>
        </authorList>
    </citation>
    <scope>NUCLEOTIDE SEQUENCE</scope>
    <source>
        <strain evidence="1">ECLA1</strain>
    </source>
</reference>
<evidence type="ECO:0000313" key="1">
    <source>
        <dbReference type="EMBL" id="KAK3783140.1"/>
    </source>
</evidence>
<organism evidence="1 2">
    <name type="scientific">Elysia crispata</name>
    <name type="common">lettuce slug</name>
    <dbReference type="NCBI Taxonomy" id="231223"/>
    <lineage>
        <taxon>Eukaryota</taxon>
        <taxon>Metazoa</taxon>
        <taxon>Spiralia</taxon>
        <taxon>Lophotrochozoa</taxon>
        <taxon>Mollusca</taxon>
        <taxon>Gastropoda</taxon>
        <taxon>Heterobranchia</taxon>
        <taxon>Euthyneura</taxon>
        <taxon>Panpulmonata</taxon>
        <taxon>Sacoglossa</taxon>
        <taxon>Placobranchoidea</taxon>
        <taxon>Plakobranchidae</taxon>
        <taxon>Elysia</taxon>
    </lineage>
</organism>
<protein>
    <submittedName>
        <fullName evidence="1">Uncharacterized protein</fullName>
    </submittedName>
</protein>
<proteinExistence type="predicted"/>
<evidence type="ECO:0000313" key="2">
    <source>
        <dbReference type="Proteomes" id="UP001283361"/>
    </source>
</evidence>
<comment type="caution">
    <text evidence="1">The sequence shown here is derived from an EMBL/GenBank/DDBJ whole genome shotgun (WGS) entry which is preliminary data.</text>
</comment>
<sequence>MAGRKFTQVRSRNRSIDSTVWGQPGMLQNPRPAVRLAVGQRKFFQIHATTRTSDSKSVHDVDCHFRPLTVSEPSIVIVSYSKTSINQNCPIPSLIIIIIACLFKG</sequence>
<gene>
    <name evidence="1" type="ORF">RRG08_046934</name>
</gene>